<reference evidence="5 6" key="1">
    <citation type="submission" date="2020-11" db="EMBL/GenBank/DDBJ databases">
        <authorList>
            <person name="Wallbank WR R."/>
            <person name="Pardo Diaz C."/>
            <person name="Kozak K."/>
            <person name="Martin S."/>
            <person name="Jiggins C."/>
            <person name="Moest M."/>
            <person name="Warren A I."/>
            <person name="Generalovic N T."/>
            <person name="Byers J.R.P. K."/>
            <person name="Montejo-Kovacevich G."/>
            <person name="Yen C E."/>
        </authorList>
    </citation>
    <scope>NUCLEOTIDE SEQUENCE [LARGE SCALE GENOMIC DNA]</scope>
</reference>
<feature type="domain" description="Calponin-homology (CH)" evidence="4">
    <location>
        <begin position="100"/>
        <end position="203"/>
    </location>
</feature>
<dbReference type="EMBL" id="LR899012">
    <property type="protein sequence ID" value="CAD7088728.1"/>
    <property type="molecule type" value="Genomic_DNA"/>
</dbReference>
<organism evidence="5 6">
    <name type="scientific">Hermetia illucens</name>
    <name type="common">Black soldier fly</name>
    <dbReference type="NCBI Taxonomy" id="343691"/>
    <lineage>
        <taxon>Eukaryota</taxon>
        <taxon>Metazoa</taxon>
        <taxon>Ecdysozoa</taxon>
        <taxon>Arthropoda</taxon>
        <taxon>Hexapoda</taxon>
        <taxon>Insecta</taxon>
        <taxon>Pterygota</taxon>
        <taxon>Neoptera</taxon>
        <taxon>Endopterygota</taxon>
        <taxon>Diptera</taxon>
        <taxon>Brachycera</taxon>
        <taxon>Stratiomyomorpha</taxon>
        <taxon>Stratiomyidae</taxon>
        <taxon>Hermetiinae</taxon>
        <taxon>Hermetia</taxon>
    </lineage>
</organism>
<dbReference type="SUPFAM" id="SSF47576">
    <property type="entry name" value="Calponin-homology domain, CH-domain"/>
    <property type="match status" value="1"/>
</dbReference>
<evidence type="ECO:0000256" key="2">
    <source>
        <dbReference type="ARBA" id="ARBA00023203"/>
    </source>
</evidence>
<gene>
    <name evidence="5" type="ORF">HERILL_LOCUS11326</name>
</gene>
<dbReference type="PROSITE" id="PS00019">
    <property type="entry name" value="ACTININ_1"/>
    <property type="match status" value="1"/>
</dbReference>
<dbReference type="FunFam" id="1.10.418.10:FF:000048">
    <property type="entry name" value="Short stop, isoform B"/>
    <property type="match status" value="1"/>
</dbReference>
<feature type="region of interest" description="Disordered" evidence="3">
    <location>
        <begin position="24"/>
        <end position="88"/>
    </location>
</feature>
<dbReference type="Proteomes" id="UP000594454">
    <property type="component" value="Chromosome 4"/>
</dbReference>
<keyword evidence="6" id="KW-1185">Reference proteome</keyword>
<keyword evidence="2" id="KW-0009">Actin-binding</keyword>
<dbReference type="OrthoDB" id="2250192at2759"/>
<accession>A0A7R8YX82</accession>
<dbReference type="InterPro" id="IPR001715">
    <property type="entry name" value="CH_dom"/>
</dbReference>
<dbReference type="Gene3D" id="1.10.418.10">
    <property type="entry name" value="Calponin-like domain"/>
    <property type="match status" value="1"/>
</dbReference>
<feature type="compositionally biased region" description="Low complexity" evidence="3">
    <location>
        <begin position="47"/>
        <end position="60"/>
    </location>
</feature>
<dbReference type="PROSITE" id="PS50021">
    <property type="entry name" value="CH"/>
    <property type="match status" value="1"/>
</dbReference>
<sequence length="249" mass="29107">MTTQSYYKDRLGFDPREALYESADNVHSAGGRHSSSPARHHHHSSSHHYQQYHQQVQQHSRISVSPGNHYDYDSPAAKKQRQSQGGYEDALTQFKDERDAIQKKTFTKWVNKHLKKASRRVDDLFEDLRDGDNLLSLLEVLSGEHLPREKGKMRFHMLQNVQMALDFLRFKKIKLVNIRAEDIVDGNPKLTLGLIWTIILHFQIDDTSEIFLRNDYINSEQYRRQNKNLGITYLENIMLPEIGTSYIIV</sequence>
<dbReference type="AlphaFoldDB" id="A0A7R8YX82"/>
<evidence type="ECO:0000259" key="4">
    <source>
        <dbReference type="PROSITE" id="PS50021"/>
    </source>
</evidence>
<dbReference type="InParanoid" id="A0A7R8YX82"/>
<dbReference type="PROSITE" id="PS00020">
    <property type="entry name" value="ACTININ_2"/>
    <property type="match status" value="1"/>
</dbReference>
<dbReference type="SMART" id="SM00033">
    <property type="entry name" value="CH"/>
    <property type="match status" value="1"/>
</dbReference>
<evidence type="ECO:0000256" key="3">
    <source>
        <dbReference type="SAM" id="MobiDB-lite"/>
    </source>
</evidence>
<dbReference type="GO" id="GO:0003779">
    <property type="term" value="F:actin binding"/>
    <property type="evidence" value="ECO:0007669"/>
    <property type="project" value="UniProtKB-KW"/>
</dbReference>
<dbReference type="PANTHER" id="PTHR11915">
    <property type="entry name" value="SPECTRIN/FILAMIN RELATED CYTOSKELETAL PROTEIN"/>
    <property type="match status" value="1"/>
</dbReference>
<keyword evidence="1" id="KW-0677">Repeat</keyword>
<dbReference type="CDD" id="cd21188">
    <property type="entry name" value="CH_PLEC-like_rpt1"/>
    <property type="match status" value="1"/>
</dbReference>
<proteinExistence type="predicted"/>
<dbReference type="InterPro" id="IPR036872">
    <property type="entry name" value="CH_dom_sf"/>
</dbReference>
<evidence type="ECO:0000256" key="1">
    <source>
        <dbReference type="ARBA" id="ARBA00022737"/>
    </source>
</evidence>
<dbReference type="Pfam" id="PF00307">
    <property type="entry name" value="CH"/>
    <property type="match status" value="1"/>
</dbReference>
<dbReference type="InterPro" id="IPR001589">
    <property type="entry name" value="Actinin_actin-bd_CS"/>
</dbReference>
<evidence type="ECO:0000313" key="5">
    <source>
        <dbReference type="EMBL" id="CAD7088728.1"/>
    </source>
</evidence>
<name>A0A7R8YX82_HERIL</name>
<protein>
    <recommendedName>
        <fullName evidence="4">Calponin-homology (CH) domain-containing protein</fullName>
    </recommendedName>
</protein>
<evidence type="ECO:0000313" key="6">
    <source>
        <dbReference type="Proteomes" id="UP000594454"/>
    </source>
</evidence>